<dbReference type="AlphaFoldDB" id="A0A0E9U921"/>
<sequence length="22" mass="2395">MFGSISAPPPMAPQTPGDLMWY</sequence>
<proteinExistence type="predicted"/>
<accession>A0A0E9U921</accession>
<dbReference type="EMBL" id="GBXM01046256">
    <property type="protein sequence ID" value="JAH62321.1"/>
    <property type="molecule type" value="Transcribed_RNA"/>
</dbReference>
<evidence type="ECO:0000313" key="2">
    <source>
        <dbReference type="EMBL" id="JAH62321.1"/>
    </source>
</evidence>
<feature type="region of interest" description="Disordered" evidence="1">
    <location>
        <begin position="1"/>
        <end position="22"/>
    </location>
</feature>
<protein>
    <submittedName>
        <fullName evidence="2">Uncharacterized protein</fullName>
    </submittedName>
</protein>
<organism evidence="2">
    <name type="scientific">Anguilla anguilla</name>
    <name type="common">European freshwater eel</name>
    <name type="synonym">Muraena anguilla</name>
    <dbReference type="NCBI Taxonomy" id="7936"/>
    <lineage>
        <taxon>Eukaryota</taxon>
        <taxon>Metazoa</taxon>
        <taxon>Chordata</taxon>
        <taxon>Craniata</taxon>
        <taxon>Vertebrata</taxon>
        <taxon>Euteleostomi</taxon>
        <taxon>Actinopterygii</taxon>
        <taxon>Neopterygii</taxon>
        <taxon>Teleostei</taxon>
        <taxon>Anguilliformes</taxon>
        <taxon>Anguillidae</taxon>
        <taxon>Anguilla</taxon>
    </lineage>
</organism>
<evidence type="ECO:0000256" key="1">
    <source>
        <dbReference type="SAM" id="MobiDB-lite"/>
    </source>
</evidence>
<name>A0A0E9U921_ANGAN</name>
<reference evidence="2" key="2">
    <citation type="journal article" date="2015" name="Fish Shellfish Immunol.">
        <title>Early steps in the European eel (Anguilla anguilla)-Vibrio vulnificus interaction in the gills: Role of the RtxA13 toxin.</title>
        <authorList>
            <person name="Callol A."/>
            <person name="Pajuelo D."/>
            <person name="Ebbesson L."/>
            <person name="Teles M."/>
            <person name="MacKenzie S."/>
            <person name="Amaro C."/>
        </authorList>
    </citation>
    <scope>NUCLEOTIDE SEQUENCE</scope>
</reference>
<reference evidence="2" key="1">
    <citation type="submission" date="2014-11" db="EMBL/GenBank/DDBJ databases">
        <authorList>
            <person name="Amaro Gonzalez C."/>
        </authorList>
    </citation>
    <scope>NUCLEOTIDE SEQUENCE</scope>
</reference>